<evidence type="ECO:0000256" key="1">
    <source>
        <dbReference type="ARBA" id="ARBA00006525"/>
    </source>
</evidence>
<comment type="similarity">
    <text evidence="1">Belongs to the DprA/Smf family.</text>
</comment>
<dbReference type="Pfam" id="PF02481">
    <property type="entry name" value="DNA_processg_A"/>
    <property type="match status" value="1"/>
</dbReference>
<dbReference type="InterPro" id="IPR003488">
    <property type="entry name" value="DprA"/>
</dbReference>
<dbReference type="RefSeq" id="WP_081151713.1">
    <property type="nucleotide sequence ID" value="NZ_LVYD01000058.1"/>
</dbReference>
<evidence type="ECO:0000313" key="3">
    <source>
        <dbReference type="EMBL" id="OQP61226.1"/>
    </source>
</evidence>
<dbReference type="STRING" id="1703345.A3860_05810"/>
<dbReference type="Proteomes" id="UP000192796">
    <property type="component" value="Unassembled WGS sequence"/>
</dbReference>
<name>A0A1V9FSK5_9BACT</name>
<dbReference type="InterPro" id="IPR057666">
    <property type="entry name" value="DrpA_SLOG"/>
</dbReference>
<accession>A0A1V9FSK5</accession>
<sequence length="409" mass="45673">MRDREFSTYMLLNTPGFGAKSISYIYGNLKNLGLKVNDLFEKSLSQLTEYFPEIGRGKFSRANLSSLHSLDEQQLYASYQQLKQENVHIIGLDDERYPKSLIERLGGNAPPVLFCKGNLSLLNADSISIIGSRDVSDYAITLTKRIANRIAGCGYNVTSGFAKGVDTSAHIGALESNSTTTMVLSYGFNHLSIKKDIKEYNWEQNTLFISQFMPYEKFSGQNAMARNKLVCALSKAVIVIASGPERDASGKMSGTFDAGLTALKHNIPLFVLNPALLNPAPIGNIDLIKMGGIPLSNGDELVQHLNSLHTSTQIISTNYILETELSSQTMYDPQTEYQTKSNKEIKETILNLFNGKPLSINEIIEQVHLDWTPQQLCNYLNNLDEVEIVKIGLSNYYKRKDFQIQPKLF</sequence>
<proteinExistence type="inferred from homology"/>
<reference evidence="3 4" key="1">
    <citation type="submission" date="2016-03" db="EMBL/GenBank/DDBJ databases">
        <title>Niastella vici sp. nov., isolated from farmland soil.</title>
        <authorList>
            <person name="Chen L."/>
            <person name="Wang D."/>
            <person name="Yang S."/>
            <person name="Wang G."/>
        </authorList>
    </citation>
    <scope>NUCLEOTIDE SEQUENCE [LARGE SCALE GENOMIC DNA]</scope>
    <source>
        <strain evidence="3 4">DJ57</strain>
    </source>
</reference>
<organism evidence="3 4">
    <name type="scientific">Niastella vici</name>
    <dbReference type="NCBI Taxonomy" id="1703345"/>
    <lineage>
        <taxon>Bacteria</taxon>
        <taxon>Pseudomonadati</taxon>
        <taxon>Bacteroidota</taxon>
        <taxon>Chitinophagia</taxon>
        <taxon>Chitinophagales</taxon>
        <taxon>Chitinophagaceae</taxon>
        <taxon>Niastella</taxon>
    </lineage>
</organism>
<feature type="domain" description="Smf/DprA SLOG" evidence="2">
    <location>
        <begin position="89"/>
        <end position="305"/>
    </location>
</feature>
<dbReference type="PANTHER" id="PTHR43022:SF1">
    <property type="entry name" value="PROTEIN SMF"/>
    <property type="match status" value="1"/>
</dbReference>
<dbReference type="EMBL" id="LVYD01000058">
    <property type="protein sequence ID" value="OQP61226.1"/>
    <property type="molecule type" value="Genomic_DNA"/>
</dbReference>
<dbReference type="PANTHER" id="PTHR43022">
    <property type="entry name" value="PROTEIN SMF"/>
    <property type="match status" value="1"/>
</dbReference>
<protein>
    <recommendedName>
        <fullName evidence="2">Smf/DprA SLOG domain-containing protein</fullName>
    </recommendedName>
</protein>
<dbReference type="Gene3D" id="3.40.50.450">
    <property type="match status" value="1"/>
</dbReference>
<evidence type="ECO:0000259" key="2">
    <source>
        <dbReference type="Pfam" id="PF02481"/>
    </source>
</evidence>
<keyword evidence="4" id="KW-1185">Reference proteome</keyword>
<comment type="caution">
    <text evidence="3">The sequence shown here is derived from an EMBL/GenBank/DDBJ whole genome shotgun (WGS) entry which is preliminary data.</text>
</comment>
<dbReference type="SUPFAM" id="SSF102405">
    <property type="entry name" value="MCP/YpsA-like"/>
    <property type="match status" value="1"/>
</dbReference>
<evidence type="ECO:0000313" key="4">
    <source>
        <dbReference type="Proteomes" id="UP000192796"/>
    </source>
</evidence>
<dbReference type="OrthoDB" id="9785707at2"/>
<dbReference type="AlphaFoldDB" id="A0A1V9FSK5"/>
<dbReference type="GO" id="GO:0009294">
    <property type="term" value="P:DNA-mediated transformation"/>
    <property type="evidence" value="ECO:0007669"/>
    <property type="project" value="InterPro"/>
</dbReference>
<gene>
    <name evidence="3" type="ORF">A3860_05810</name>
</gene>